<organism evidence="1 2">
    <name type="scientific">Myroides indicus</name>
    <dbReference type="NCBI Taxonomy" id="1323422"/>
    <lineage>
        <taxon>Bacteria</taxon>
        <taxon>Pseudomonadati</taxon>
        <taxon>Bacteroidota</taxon>
        <taxon>Flavobacteriia</taxon>
        <taxon>Flavobacteriales</taxon>
        <taxon>Flavobacteriaceae</taxon>
        <taxon>Myroides</taxon>
    </lineage>
</organism>
<sequence length="77" mass="8770">MKTVCGIVLGLSFFVSCSTSKNAIAVNDSYKKEYAENIENYIKEAKPDIYNSSGKDFIWTKDTDTFYIVKQVEKINN</sequence>
<proteinExistence type="predicted"/>
<dbReference type="EMBL" id="SOAG01000022">
    <property type="protein sequence ID" value="TDS55292.1"/>
    <property type="molecule type" value="Genomic_DNA"/>
</dbReference>
<dbReference type="RefSeq" id="WP_133713144.1">
    <property type="nucleotide sequence ID" value="NZ_SOAG01000022.1"/>
</dbReference>
<evidence type="ECO:0000313" key="2">
    <source>
        <dbReference type="Proteomes" id="UP000295215"/>
    </source>
</evidence>
<reference evidence="1 2" key="1">
    <citation type="submission" date="2019-03" db="EMBL/GenBank/DDBJ databases">
        <title>Genomic Encyclopedia of Archaeal and Bacterial Type Strains, Phase II (KMG-II): from individual species to whole genera.</title>
        <authorList>
            <person name="Goeker M."/>
        </authorList>
    </citation>
    <scope>NUCLEOTIDE SEQUENCE [LARGE SCALE GENOMIC DNA]</scope>
    <source>
        <strain evidence="1 2">DSM 28213</strain>
    </source>
</reference>
<protein>
    <submittedName>
        <fullName evidence="1">Uncharacterized protein</fullName>
    </submittedName>
</protein>
<dbReference type="PROSITE" id="PS51257">
    <property type="entry name" value="PROKAR_LIPOPROTEIN"/>
    <property type="match status" value="1"/>
</dbReference>
<accession>A0A4R7EQS3</accession>
<name>A0A4R7EQS3_9FLAO</name>
<dbReference type="Proteomes" id="UP000295215">
    <property type="component" value="Unassembled WGS sequence"/>
</dbReference>
<keyword evidence="2" id="KW-1185">Reference proteome</keyword>
<gene>
    <name evidence="1" type="ORF">C8P70_12212</name>
</gene>
<dbReference type="AlphaFoldDB" id="A0A4R7EQS3"/>
<evidence type="ECO:0000313" key="1">
    <source>
        <dbReference type="EMBL" id="TDS55292.1"/>
    </source>
</evidence>
<comment type="caution">
    <text evidence="1">The sequence shown here is derived from an EMBL/GenBank/DDBJ whole genome shotgun (WGS) entry which is preliminary data.</text>
</comment>